<evidence type="ECO:0000313" key="5">
    <source>
        <dbReference type="Proteomes" id="UP000092598"/>
    </source>
</evidence>
<sequence length="166" mass="17069">MACAVLAAAVGTHPELVVWLLLVPAGVLLAVVDFAVHRLPDIVTLPFAVITLALLGAATLLPGTDGRWTTALLGSFALGGSYFVLFLLTPRSFGFGDVKLALALGGVLGWYGWAIVMIGTFAGYLFGALYGIALILAGRASRTSRIPFGPFLLAGAFAGVLLGSHG</sequence>
<dbReference type="AlphaFoldDB" id="A0A1B1MQA5"/>
<dbReference type="GO" id="GO:0005886">
    <property type="term" value="C:plasma membrane"/>
    <property type="evidence" value="ECO:0007669"/>
    <property type="project" value="TreeGrafter"/>
</dbReference>
<keyword evidence="2" id="KW-0472">Membrane</keyword>
<evidence type="ECO:0000256" key="1">
    <source>
        <dbReference type="ARBA" id="ARBA00005801"/>
    </source>
</evidence>
<keyword evidence="2" id="KW-1133">Transmembrane helix</keyword>
<dbReference type="InterPro" id="IPR050882">
    <property type="entry name" value="Prepilin_peptidase/N-MTase"/>
</dbReference>
<dbReference type="GO" id="GO:0006465">
    <property type="term" value="P:signal peptide processing"/>
    <property type="evidence" value="ECO:0007669"/>
    <property type="project" value="TreeGrafter"/>
</dbReference>
<evidence type="ECO:0000256" key="2">
    <source>
        <dbReference type="SAM" id="Phobius"/>
    </source>
</evidence>
<gene>
    <name evidence="4" type="ORF">SLINC_8552</name>
</gene>
<proteinExistence type="inferred from homology"/>
<feature type="transmembrane region" description="Helical" evidence="2">
    <location>
        <begin position="16"/>
        <end position="36"/>
    </location>
</feature>
<reference evidence="4 5" key="1">
    <citation type="submission" date="2016-07" db="EMBL/GenBank/DDBJ databases">
        <title>Enhancement of antibiotic productionsby engineered nitrateutilization in actinobacteria.</title>
        <authorList>
            <person name="Meng S.C."/>
        </authorList>
    </citation>
    <scope>NUCLEOTIDE SEQUENCE [LARGE SCALE GENOMIC DNA]</scope>
    <source>
        <strain evidence="4 5">NRRL 2936</strain>
    </source>
</reference>
<dbReference type="InterPro" id="IPR000045">
    <property type="entry name" value="Prepilin_IV_endopep_pep"/>
</dbReference>
<protein>
    <submittedName>
        <fullName evidence="4">Type IV peptidase</fullName>
    </submittedName>
</protein>
<dbReference type="GO" id="GO:0004190">
    <property type="term" value="F:aspartic-type endopeptidase activity"/>
    <property type="evidence" value="ECO:0007669"/>
    <property type="project" value="InterPro"/>
</dbReference>
<evidence type="ECO:0000313" key="4">
    <source>
        <dbReference type="EMBL" id="ANS70776.1"/>
    </source>
</evidence>
<dbReference type="Proteomes" id="UP000092598">
    <property type="component" value="Chromosome"/>
</dbReference>
<name>A0A1B1MQA5_STRLN</name>
<dbReference type="RefSeq" id="WP_360081252.1">
    <property type="nucleotide sequence ID" value="NZ_JBEZCN010000109.1"/>
</dbReference>
<feature type="transmembrane region" description="Helical" evidence="2">
    <location>
        <begin position="43"/>
        <end position="62"/>
    </location>
</feature>
<dbReference type="Pfam" id="PF01478">
    <property type="entry name" value="Peptidase_A24"/>
    <property type="match status" value="1"/>
</dbReference>
<dbReference type="Gene3D" id="1.20.120.1220">
    <property type="match status" value="1"/>
</dbReference>
<evidence type="ECO:0000259" key="3">
    <source>
        <dbReference type="Pfam" id="PF01478"/>
    </source>
</evidence>
<dbReference type="PATRIC" id="fig|1915.4.peg.9461"/>
<accession>A0A1B1MQA5</accession>
<dbReference type="STRING" id="1915.SLINC_8552"/>
<dbReference type="EMBL" id="CP016438">
    <property type="protein sequence ID" value="ANS70776.1"/>
    <property type="molecule type" value="Genomic_DNA"/>
</dbReference>
<feature type="transmembrane region" description="Helical" evidence="2">
    <location>
        <begin position="68"/>
        <end position="88"/>
    </location>
</feature>
<feature type="transmembrane region" description="Helical" evidence="2">
    <location>
        <begin position="146"/>
        <end position="164"/>
    </location>
</feature>
<dbReference type="PANTHER" id="PTHR30487">
    <property type="entry name" value="TYPE 4 PREPILIN-LIKE PROTEINS LEADER PEPTIDE-PROCESSING ENZYME"/>
    <property type="match status" value="1"/>
</dbReference>
<dbReference type="PANTHER" id="PTHR30487:SF0">
    <property type="entry name" value="PREPILIN LEADER PEPTIDASE_N-METHYLTRANSFERASE-RELATED"/>
    <property type="match status" value="1"/>
</dbReference>
<comment type="similarity">
    <text evidence="1">Belongs to the peptidase A24 family.</text>
</comment>
<feature type="transmembrane region" description="Helical" evidence="2">
    <location>
        <begin position="100"/>
        <end position="126"/>
    </location>
</feature>
<keyword evidence="2" id="KW-0812">Transmembrane</keyword>
<feature type="domain" description="Prepilin type IV endopeptidase peptidase" evidence="3">
    <location>
        <begin position="21"/>
        <end position="132"/>
    </location>
</feature>
<dbReference type="KEGG" id="sls:SLINC_8552"/>
<keyword evidence="5" id="KW-1185">Reference proteome</keyword>
<organism evidence="4 5">
    <name type="scientific">Streptomyces lincolnensis</name>
    <dbReference type="NCBI Taxonomy" id="1915"/>
    <lineage>
        <taxon>Bacteria</taxon>
        <taxon>Bacillati</taxon>
        <taxon>Actinomycetota</taxon>
        <taxon>Actinomycetes</taxon>
        <taxon>Kitasatosporales</taxon>
        <taxon>Streptomycetaceae</taxon>
        <taxon>Streptomyces</taxon>
    </lineage>
</organism>